<keyword evidence="3" id="KW-1185">Reference proteome</keyword>
<evidence type="ECO:0000313" key="3">
    <source>
        <dbReference type="Proteomes" id="UP001567538"/>
    </source>
</evidence>
<feature type="region of interest" description="Disordered" evidence="1">
    <location>
        <begin position="1"/>
        <end position="24"/>
    </location>
</feature>
<evidence type="ECO:0008006" key="4">
    <source>
        <dbReference type="Google" id="ProtNLM"/>
    </source>
</evidence>
<accession>A0ABD1HJP6</accession>
<dbReference type="CDD" id="cd00167">
    <property type="entry name" value="SANT"/>
    <property type="match status" value="1"/>
</dbReference>
<dbReference type="PANTHER" id="PTHR46872:SF5">
    <property type="entry name" value="MYB-LIKE DOMAIN-CONTAINING PROTEIN"/>
    <property type="match status" value="1"/>
</dbReference>
<sequence length="423" mass="47926">MGMKRPFEEGDFPETSFRKPKQRDYHNHGKLTLNAEEYCIATLAVQSPGEAKNSFYQLHFEQLDDGDTDNASVPEKEPEASAPLFLVTSSSCEEDAVIGGTSGWSCFPGYIDSSIPRRPLNQFDDPYISLFNSPPRKQVPLGSDHQAEVPLWDPNASYLCGYDRDERLIGTCLITMPDLNDSTMEGVGECGRTDCSCLDMGSMRCVQQHVDEAREKLRETIGYKNFVELGFCNMGDEVAYQWTPHDEQVFHDIVYSNPAAHGRRFWKYLSAAFPTRTKNELVSYYFNVFMLRRRAVQNRSYLLEIDSDDDGELRGVCGDSHQNRSYPSSDQETDIEDHQGLKGEFYFVEGEDDYSMVESFSDHDLDASWMEDFWSEPQNGCGEDEASNLKHNVSEGKVKKLDVVEMNGGEGDETLLEDPGLYT</sequence>
<comment type="caution">
    <text evidence="2">The sequence shown here is derived from an EMBL/GenBank/DDBJ whole genome shotgun (WGS) entry which is preliminary data.</text>
</comment>
<name>A0ABD1HJP6_SALDI</name>
<dbReference type="PANTHER" id="PTHR46872">
    <property type="entry name" value="DNA BINDING PROTEIN"/>
    <property type="match status" value="1"/>
</dbReference>
<organism evidence="2 3">
    <name type="scientific">Salvia divinorum</name>
    <name type="common">Maria pastora</name>
    <name type="synonym">Diviner's sage</name>
    <dbReference type="NCBI Taxonomy" id="28513"/>
    <lineage>
        <taxon>Eukaryota</taxon>
        <taxon>Viridiplantae</taxon>
        <taxon>Streptophyta</taxon>
        <taxon>Embryophyta</taxon>
        <taxon>Tracheophyta</taxon>
        <taxon>Spermatophyta</taxon>
        <taxon>Magnoliopsida</taxon>
        <taxon>eudicotyledons</taxon>
        <taxon>Gunneridae</taxon>
        <taxon>Pentapetalae</taxon>
        <taxon>asterids</taxon>
        <taxon>lamiids</taxon>
        <taxon>Lamiales</taxon>
        <taxon>Lamiaceae</taxon>
        <taxon>Nepetoideae</taxon>
        <taxon>Mentheae</taxon>
        <taxon>Salviinae</taxon>
        <taxon>Salvia</taxon>
        <taxon>Salvia subgen. Calosphace</taxon>
    </lineage>
</organism>
<evidence type="ECO:0000256" key="1">
    <source>
        <dbReference type="SAM" id="MobiDB-lite"/>
    </source>
</evidence>
<dbReference type="AlphaFoldDB" id="A0ABD1HJP6"/>
<evidence type="ECO:0000313" key="2">
    <source>
        <dbReference type="EMBL" id="KAL1556657.1"/>
    </source>
</evidence>
<dbReference type="EMBL" id="JBEAFC010000005">
    <property type="protein sequence ID" value="KAL1556657.1"/>
    <property type="molecule type" value="Genomic_DNA"/>
</dbReference>
<proteinExistence type="predicted"/>
<dbReference type="Proteomes" id="UP001567538">
    <property type="component" value="Unassembled WGS sequence"/>
</dbReference>
<gene>
    <name evidence="2" type="ORF">AAHA92_12249</name>
</gene>
<dbReference type="InterPro" id="IPR001005">
    <property type="entry name" value="SANT/Myb"/>
</dbReference>
<protein>
    <recommendedName>
        <fullName evidence="4">AT-rich interactive domain-containing protein 2</fullName>
    </recommendedName>
</protein>
<reference evidence="2 3" key="1">
    <citation type="submission" date="2024-06" db="EMBL/GenBank/DDBJ databases">
        <title>A chromosome level genome sequence of Diviner's sage (Salvia divinorum).</title>
        <authorList>
            <person name="Ford S.A."/>
            <person name="Ro D.-K."/>
            <person name="Ness R.W."/>
            <person name="Phillips M.A."/>
        </authorList>
    </citation>
    <scope>NUCLEOTIDE SEQUENCE [LARGE SCALE GENOMIC DNA]</scope>
    <source>
        <strain evidence="2">SAF-2024a</strain>
        <tissue evidence="2">Leaf</tissue>
    </source>
</reference>